<dbReference type="RefSeq" id="WP_012946599.1">
    <property type="nucleotide sequence ID" value="NC_013757.1"/>
</dbReference>
<evidence type="ECO:0000313" key="1">
    <source>
        <dbReference type="EMBL" id="ADB73158.1"/>
    </source>
</evidence>
<dbReference type="OrthoDB" id="164665at2"/>
<name>D2S547_GEOOG</name>
<dbReference type="KEGG" id="gob:Gobs_0364"/>
<protein>
    <submittedName>
        <fullName evidence="1">Uncharacterized protein</fullName>
    </submittedName>
</protein>
<reference evidence="2" key="2">
    <citation type="submission" date="2010-01" db="EMBL/GenBank/DDBJ databases">
        <title>The complete genome of Geodermatophilus obscurus DSM 43160.</title>
        <authorList>
            <consortium name="US DOE Joint Genome Institute (JGI-PGF)"/>
            <person name="Lucas S."/>
            <person name="Copeland A."/>
            <person name="Lapidus A."/>
            <person name="Glavina del Rio T."/>
            <person name="Dalin E."/>
            <person name="Tice H."/>
            <person name="Bruce D."/>
            <person name="Goodwin L."/>
            <person name="Pitluck S."/>
            <person name="Kyrpides N."/>
            <person name="Mavromatis K."/>
            <person name="Ivanova N."/>
            <person name="Munk A.C."/>
            <person name="Brettin T."/>
            <person name="Detter J.C."/>
            <person name="Han C."/>
            <person name="Larimer F."/>
            <person name="Land M."/>
            <person name="Hauser L."/>
            <person name="Markowitz V."/>
            <person name="Cheng J.-F."/>
            <person name="Hugenholtz P."/>
            <person name="Woyke T."/>
            <person name="Wu D."/>
            <person name="Jando M."/>
            <person name="Schneider S."/>
            <person name="Klenk H.-P."/>
            <person name="Eisen J.A."/>
        </authorList>
    </citation>
    <scope>NUCLEOTIDE SEQUENCE [LARGE SCALE GENOMIC DNA]</scope>
    <source>
        <strain evidence="2">ATCC 25078 / DSM 43160 / JCM 3152 / KCC A-0152 / KCTC 9177 / NBRC 13315 / NRRL B-3577 / G-20</strain>
    </source>
</reference>
<organism evidence="1 2">
    <name type="scientific">Geodermatophilus obscurus (strain ATCC 25078 / DSM 43160 / JCM 3152 / CCUG 61914 / KCC A-0152 / KCTC 9177 / NBRC 13315 / NRRL B-3577 / G-20)</name>
    <dbReference type="NCBI Taxonomy" id="526225"/>
    <lineage>
        <taxon>Bacteria</taxon>
        <taxon>Bacillati</taxon>
        <taxon>Actinomycetota</taxon>
        <taxon>Actinomycetes</taxon>
        <taxon>Geodermatophilales</taxon>
        <taxon>Geodermatophilaceae</taxon>
        <taxon>Geodermatophilus</taxon>
    </lineage>
</organism>
<dbReference type="EMBL" id="CP001867">
    <property type="protein sequence ID" value="ADB73158.1"/>
    <property type="molecule type" value="Genomic_DNA"/>
</dbReference>
<accession>D2S547</accession>
<keyword evidence="2" id="KW-1185">Reference proteome</keyword>
<gene>
    <name evidence="1" type="ordered locus">Gobs_0364</name>
</gene>
<dbReference type="HOGENOM" id="CLU_879631_0_0_11"/>
<dbReference type="Proteomes" id="UP000001382">
    <property type="component" value="Chromosome"/>
</dbReference>
<reference evidence="1 2" key="1">
    <citation type="journal article" date="2010" name="Stand. Genomic Sci.">
        <title>Complete genome sequence of Geodermatophilus obscurus type strain (G-20).</title>
        <authorList>
            <person name="Ivanova N."/>
            <person name="Sikorski J."/>
            <person name="Jando M."/>
            <person name="Munk C."/>
            <person name="Lapidus A."/>
            <person name="Glavina Del Rio T."/>
            <person name="Copeland A."/>
            <person name="Tice H."/>
            <person name="Cheng J.-F."/>
            <person name="Lucas S."/>
            <person name="Chen F."/>
            <person name="Nolan M."/>
            <person name="Bruce D."/>
            <person name="Goodwin L."/>
            <person name="Pitluck S."/>
            <person name="Mavromatis K."/>
            <person name="Mikhailova N."/>
            <person name="Pati A."/>
            <person name="Chen A."/>
            <person name="Palaniappan K."/>
            <person name="Land M."/>
            <person name="Hauser L."/>
            <person name="Chang Y.-J."/>
            <person name="Jeffries C.D."/>
            <person name="Meincke L."/>
            <person name="Brettin T."/>
            <person name="Detter J.C."/>
            <person name="Detter J.C."/>
            <person name="Rohde M."/>
            <person name="Goeker M."/>
            <person name="Bristow J."/>
            <person name="Eisen J.A."/>
            <person name="Markowitz V."/>
            <person name="Hugenholtz P."/>
            <person name="Kyrpides N.C."/>
            <person name="Klenk H.-P."/>
        </authorList>
    </citation>
    <scope>NUCLEOTIDE SEQUENCE [LARGE SCALE GENOMIC DNA]</scope>
    <source>
        <strain evidence="2">ATCC 25078 / DSM 43160 / JCM 3152 / KCC A-0152 / KCTC 9177 / NBRC 13315 / NRRL B-3577 / G-20</strain>
    </source>
</reference>
<dbReference type="AlphaFoldDB" id="D2S547"/>
<sequence>MEISRTTKPRSLRAGDVIEVRSEEEILATLGPDSTIDGLPFMPEMLRQCGSRFTVDSRADTTCFYGALRGMESAVHLTGIRCDGSGHGGCQAGCLVYWKEEWLRPVDPSRDDARTSRPIALAPPVRRDGCTRDDVFRAVHPPESPDGEELWSCQATQVRAATRPIRSWDLRHYVRDVRNGNLRPGTVLRRILPSLLFMYQGMSRRRLPRWLQVASGADIPLIHGTLTRTPSVDLDLQPGDLVRVKSRRKIRTTVDRKARNRGLAFDVEMTPYCGKSMRVKRVVRQIIDEWTGRMLRLPGHCVVLEGGVCQALYHGLCQRKTESYWREIWLERETPAGAEESARAAAAQS</sequence>
<dbReference type="eggNOG" id="ENOG502ZK1C">
    <property type="taxonomic scope" value="Bacteria"/>
</dbReference>
<evidence type="ECO:0000313" key="2">
    <source>
        <dbReference type="Proteomes" id="UP000001382"/>
    </source>
</evidence>
<proteinExistence type="predicted"/>
<dbReference type="STRING" id="526225.Gobs_0364"/>